<dbReference type="EMBL" id="WMBR01000005">
    <property type="protein sequence ID" value="MXP23490.1"/>
    <property type="molecule type" value="Genomic_DNA"/>
</dbReference>
<comment type="similarity">
    <text evidence="1">Belongs to the C/M/P thioester hydrolase family.</text>
</comment>
<dbReference type="SUPFAM" id="SSF54637">
    <property type="entry name" value="Thioesterase/thiol ester dehydrase-isomerase"/>
    <property type="match status" value="2"/>
</dbReference>
<feature type="domain" description="Acyl-CoA thioesterase 2 C-terminal" evidence="3">
    <location>
        <begin position="214"/>
        <end position="326"/>
    </location>
</feature>
<dbReference type="InterPro" id="IPR003703">
    <property type="entry name" value="Acyl_CoA_thio"/>
</dbReference>
<name>A0A6L7GUA9_9ACTN</name>
<protein>
    <submittedName>
        <fullName evidence="5">Acyl-CoA thioesterase II</fullName>
    </submittedName>
</protein>
<reference evidence="5 6" key="1">
    <citation type="submission" date="2019-11" db="EMBL/GenBank/DDBJ databases">
        <title>Gordonia sp. nov., a novel actinobacterium isolated from mangrove soil in Hainan.</title>
        <authorList>
            <person name="Huang X."/>
            <person name="Xie Y."/>
            <person name="Chu X."/>
            <person name="Xiao K."/>
        </authorList>
    </citation>
    <scope>NUCLEOTIDE SEQUENCE [LARGE SCALE GENOMIC DNA]</scope>
    <source>
        <strain evidence="5 6">HNM0687</strain>
    </source>
</reference>
<dbReference type="Pfam" id="PF02551">
    <property type="entry name" value="Acyl_CoA_thio"/>
    <property type="match status" value="1"/>
</dbReference>
<evidence type="ECO:0000259" key="3">
    <source>
        <dbReference type="Pfam" id="PF02551"/>
    </source>
</evidence>
<feature type="domain" description="Acyl-CoA thioesterase-like N-terminal HotDog" evidence="4">
    <location>
        <begin position="89"/>
        <end position="166"/>
    </location>
</feature>
<evidence type="ECO:0000256" key="1">
    <source>
        <dbReference type="ARBA" id="ARBA00006538"/>
    </source>
</evidence>
<sequence>MTSPPRVSSCTAVSASPGNTPPICISNAPEARTVFSARPPITAHSSRLSSVSEYQYPAAAPVRSLADALSVTQNGETTFESALPDSNLARLFGGQVIAQALAAAGHGVTDERPPHSLHAYFLRPGRVDTPVRYDVETLRDGRSFTSRVVTASQQGKPILTMSTSFHAHEPGMGHQIPMPDAPDPEGLRSVHDMYESEPAIYQEWPWVDLRRVPRAAGDSNTHMQVWMRTDEPGTPTALARACVLAALSDLSFLSVVLGAHGIDTLHTDHQIASLDHAMWFHRDTPADDWLLYDQTTPAASHGLGLAHGSIFTRDGLMVASVAQEGLVRPITSG</sequence>
<keyword evidence="2" id="KW-0378">Hydrolase</keyword>
<dbReference type="InterPro" id="IPR049449">
    <property type="entry name" value="TesB_ACOT8-like_N"/>
</dbReference>
<dbReference type="GO" id="GO:0047617">
    <property type="term" value="F:fatty acyl-CoA hydrolase activity"/>
    <property type="evidence" value="ECO:0007669"/>
    <property type="project" value="InterPro"/>
</dbReference>
<evidence type="ECO:0000256" key="2">
    <source>
        <dbReference type="ARBA" id="ARBA00022801"/>
    </source>
</evidence>
<dbReference type="Proteomes" id="UP000475545">
    <property type="component" value="Unassembled WGS sequence"/>
</dbReference>
<keyword evidence="6" id="KW-1185">Reference proteome</keyword>
<dbReference type="CDD" id="cd03444">
    <property type="entry name" value="Thioesterase_II_repeat1"/>
    <property type="match status" value="1"/>
</dbReference>
<dbReference type="GO" id="GO:0009062">
    <property type="term" value="P:fatty acid catabolic process"/>
    <property type="evidence" value="ECO:0007669"/>
    <property type="project" value="TreeGrafter"/>
</dbReference>
<dbReference type="Pfam" id="PF13622">
    <property type="entry name" value="4HBT_3"/>
    <property type="match status" value="1"/>
</dbReference>
<dbReference type="PANTHER" id="PTHR11066">
    <property type="entry name" value="ACYL-COA THIOESTERASE"/>
    <property type="match status" value="1"/>
</dbReference>
<proteinExistence type="inferred from homology"/>
<comment type="caution">
    <text evidence="5">The sequence shown here is derived from an EMBL/GenBank/DDBJ whole genome shotgun (WGS) entry which is preliminary data.</text>
</comment>
<evidence type="ECO:0000259" key="4">
    <source>
        <dbReference type="Pfam" id="PF13622"/>
    </source>
</evidence>
<dbReference type="Gene3D" id="2.40.160.210">
    <property type="entry name" value="Acyl-CoA thioesterase, double hotdog domain"/>
    <property type="match status" value="1"/>
</dbReference>
<dbReference type="GO" id="GO:0006637">
    <property type="term" value="P:acyl-CoA metabolic process"/>
    <property type="evidence" value="ECO:0007669"/>
    <property type="project" value="InterPro"/>
</dbReference>
<dbReference type="InterPro" id="IPR029069">
    <property type="entry name" value="HotDog_dom_sf"/>
</dbReference>
<gene>
    <name evidence="5" type="ORF">GIY30_19300</name>
</gene>
<dbReference type="InterPro" id="IPR042171">
    <property type="entry name" value="Acyl-CoA_hotdog"/>
</dbReference>
<dbReference type="PANTHER" id="PTHR11066:SF34">
    <property type="entry name" value="ACYL-COENZYME A THIOESTERASE 8"/>
    <property type="match status" value="1"/>
</dbReference>
<evidence type="ECO:0000313" key="6">
    <source>
        <dbReference type="Proteomes" id="UP000475545"/>
    </source>
</evidence>
<organism evidence="5 6">
    <name type="scientific">Gordonia mangrovi</name>
    <dbReference type="NCBI Taxonomy" id="2665643"/>
    <lineage>
        <taxon>Bacteria</taxon>
        <taxon>Bacillati</taxon>
        <taxon>Actinomycetota</taxon>
        <taxon>Actinomycetes</taxon>
        <taxon>Mycobacteriales</taxon>
        <taxon>Gordoniaceae</taxon>
        <taxon>Gordonia</taxon>
    </lineage>
</organism>
<dbReference type="CDD" id="cd03445">
    <property type="entry name" value="Thioesterase_II_repeat2"/>
    <property type="match status" value="1"/>
</dbReference>
<evidence type="ECO:0000313" key="5">
    <source>
        <dbReference type="EMBL" id="MXP23490.1"/>
    </source>
</evidence>
<accession>A0A6L7GUA9</accession>
<dbReference type="InterPro" id="IPR025652">
    <property type="entry name" value="TesB_C"/>
</dbReference>
<dbReference type="AlphaFoldDB" id="A0A6L7GUA9"/>